<reference evidence="1 2" key="1">
    <citation type="submission" date="2019-11" db="EMBL/GenBank/DDBJ databases">
        <title>Streptococcus uberis isolated from clinical mastitis cases on a southeastern Queensland dairy.</title>
        <authorList>
            <person name="Workentine M.L."/>
            <person name="Price R."/>
            <person name="Olchowy T."/>
        </authorList>
    </citation>
    <scope>NUCLEOTIDE SEQUENCE [LARGE SCALE GENOMIC DNA]</scope>
    <source>
        <strain evidence="1 2">OLC4459-A17</strain>
    </source>
</reference>
<gene>
    <name evidence="1" type="ORF">GKS16_08115</name>
</gene>
<dbReference type="AlphaFoldDB" id="A0A6L6GAM4"/>
<sequence>MSRLWYFYHFCAGEVIKAGADFDKLCEPFYHIHRMPPTSVRNDRGLFLLFANA</sequence>
<evidence type="ECO:0000313" key="1">
    <source>
        <dbReference type="EMBL" id="MTD02230.1"/>
    </source>
</evidence>
<organism evidence="1 2">
    <name type="scientific">Streptococcus uberis</name>
    <dbReference type="NCBI Taxonomy" id="1349"/>
    <lineage>
        <taxon>Bacteria</taxon>
        <taxon>Bacillati</taxon>
        <taxon>Bacillota</taxon>
        <taxon>Bacilli</taxon>
        <taxon>Lactobacillales</taxon>
        <taxon>Streptococcaceae</taxon>
        <taxon>Streptococcus</taxon>
    </lineage>
</organism>
<protein>
    <submittedName>
        <fullName evidence="1">Spore gernimation protein GerA</fullName>
    </submittedName>
</protein>
<dbReference type="Proteomes" id="UP000483839">
    <property type="component" value="Unassembled WGS sequence"/>
</dbReference>
<dbReference type="EMBL" id="WLXI01000056">
    <property type="protein sequence ID" value="MTD02230.1"/>
    <property type="molecule type" value="Genomic_DNA"/>
</dbReference>
<comment type="caution">
    <text evidence="1">The sequence shown here is derived from an EMBL/GenBank/DDBJ whole genome shotgun (WGS) entry which is preliminary data.</text>
</comment>
<proteinExistence type="predicted"/>
<evidence type="ECO:0000313" key="2">
    <source>
        <dbReference type="Proteomes" id="UP000483839"/>
    </source>
</evidence>
<accession>A0A6L6GAM4</accession>
<name>A0A6L6GAM4_STRUB</name>